<accession>A0A4Y9ZHK8</accession>
<dbReference type="OrthoDB" id="440325at2759"/>
<evidence type="ECO:0000259" key="3">
    <source>
        <dbReference type="Pfam" id="PF00171"/>
    </source>
</evidence>
<dbReference type="Gene3D" id="3.40.309.10">
    <property type="entry name" value="Aldehyde Dehydrogenase, Chain A, domain 2"/>
    <property type="match status" value="1"/>
</dbReference>
<dbReference type="Proteomes" id="UP000298061">
    <property type="component" value="Unassembled WGS sequence"/>
</dbReference>
<dbReference type="InterPro" id="IPR015590">
    <property type="entry name" value="Aldehyde_DH_dom"/>
</dbReference>
<dbReference type="Gene3D" id="3.40.605.10">
    <property type="entry name" value="Aldehyde Dehydrogenase, Chain A, domain 1"/>
    <property type="match status" value="1"/>
</dbReference>
<dbReference type="InterPro" id="IPR012394">
    <property type="entry name" value="Aldehyde_DH_NAD(P)"/>
</dbReference>
<dbReference type="InterPro" id="IPR016162">
    <property type="entry name" value="Ald_DH_N"/>
</dbReference>
<keyword evidence="5" id="KW-1185">Reference proteome</keyword>
<dbReference type="EMBL" id="SFCI01003034">
    <property type="protein sequence ID" value="TFY73301.1"/>
    <property type="molecule type" value="Genomic_DNA"/>
</dbReference>
<reference evidence="4 5" key="1">
    <citation type="submission" date="2019-02" db="EMBL/GenBank/DDBJ databases">
        <title>Genome sequencing of the rare red list fungi Hericium alpestre (H. flagellum).</title>
        <authorList>
            <person name="Buettner E."/>
            <person name="Kellner H."/>
        </authorList>
    </citation>
    <scope>NUCLEOTIDE SEQUENCE [LARGE SCALE GENOMIC DNA]</scope>
    <source>
        <strain evidence="4 5">DSM 108284</strain>
    </source>
</reference>
<evidence type="ECO:0000256" key="2">
    <source>
        <dbReference type="ARBA" id="ARBA00023002"/>
    </source>
</evidence>
<protein>
    <recommendedName>
        <fullName evidence="3">Aldehyde dehydrogenase domain-containing protein</fullName>
    </recommendedName>
</protein>
<name>A0A4Y9ZHK8_9AGAM</name>
<feature type="non-terminal residue" evidence="4">
    <location>
        <position position="1"/>
    </location>
</feature>
<dbReference type="InterPro" id="IPR016163">
    <property type="entry name" value="Ald_DH_C"/>
</dbReference>
<evidence type="ECO:0000256" key="1">
    <source>
        <dbReference type="ARBA" id="ARBA00009986"/>
    </source>
</evidence>
<comment type="caution">
    <text evidence="4">The sequence shown here is derived from an EMBL/GenBank/DDBJ whole genome shotgun (WGS) entry which is preliminary data.</text>
</comment>
<dbReference type="AlphaFoldDB" id="A0A4Y9ZHK8"/>
<evidence type="ECO:0000313" key="4">
    <source>
        <dbReference type="EMBL" id="TFY73301.1"/>
    </source>
</evidence>
<dbReference type="GO" id="GO:0004029">
    <property type="term" value="F:aldehyde dehydrogenase (NAD+) activity"/>
    <property type="evidence" value="ECO:0007669"/>
    <property type="project" value="TreeGrafter"/>
</dbReference>
<comment type="similarity">
    <text evidence="1">Belongs to the aldehyde dehydrogenase family.</text>
</comment>
<dbReference type="PANTHER" id="PTHR43570:SF16">
    <property type="entry name" value="ALDEHYDE DEHYDROGENASE TYPE III, ISOFORM Q"/>
    <property type="match status" value="1"/>
</dbReference>
<dbReference type="SUPFAM" id="SSF53720">
    <property type="entry name" value="ALDH-like"/>
    <property type="match status" value="1"/>
</dbReference>
<organism evidence="4 5">
    <name type="scientific">Hericium alpestre</name>
    <dbReference type="NCBI Taxonomy" id="135208"/>
    <lineage>
        <taxon>Eukaryota</taxon>
        <taxon>Fungi</taxon>
        <taxon>Dikarya</taxon>
        <taxon>Basidiomycota</taxon>
        <taxon>Agaricomycotina</taxon>
        <taxon>Agaricomycetes</taxon>
        <taxon>Russulales</taxon>
        <taxon>Hericiaceae</taxon>
        <taxon>Hericium</taxon>
    </lineage>
</organism>
<dbReference type="GO" id="GO:0005737">
    <property type="term" value="C:cytoplasm"/>
    <property type="evidence" value="ECO:0007669"/>
    <property type="project" value="TreeGrafter"/>
</dbReference>
<dbReference type="STRING" id="135208.A0A4Y9ZHK8"/>
<feature type="domain" description="Aldehyde dehydrogenase" evidence="3">
    <location>
        <begin position="1"/>
        <end position="296"/>
    </location>
</feature>
<proteinExistence type="inferred from homology"/>
<gene>
    <name evidence="4" type="ORF">EWM64_g10712</name>
</gene>
<sequence>CTAVCKPSEHCPTVSNALAELFPKYLDPTAYFVVNGAVEETSRLLELRWDHIFYTGSNRIGRIVATAAAKHVTPTTLELGGKCPAIIDPANPNFELCAKRILYGKQANLGQICVSPDYVLVPKDKQSEILAAFEKVYAQFWPNGCLQSPDIGHIISPAHHARLRRLVESSRGEVFLGGKTEGDRKMEITVLKDVPLDDILMEDEIYGPILALVPVDDVDHAIRIIAERNTPLAIYVFTEDESIKKKFLERTASGTLVLNDTYQQLAVHEMPFGGQGESGYGAYLGKTSFTTFTHQRSYINVPFAADPYMALRYPPYSDQAVQALGTFGMHMKIPEA</sequence>
<dbReference type="Pfam" id="PF00171">
    <property type="entry name" value="Aldedh"/>
    <property type="match status" value="1"/>
</dbReference>
<keyword evidence="2" id="KW-0560">Oxidoreductase</keyword>
<dbReference type="PANTHER" id="PTHR43570">
    <property type="entry name" value="ALDEHYDE DEHYDROGENASE"/>
    <property type="match status" value="1"/>
</dbReference>
<dbReference type="GO" id="GO:0006081">
    <property type="term" value="P:aldehyde metabolic process"/>
    <property type="evidence" value="ECO:0007669"/>
    <property type="project" value="InterPro"/>
</dbReference>
<dbReference type="InterPro" id="IPR016161">
    <property type="entry name" value="Ald_DH/histidinol_DH"/>
</dbReference>
<evidence type="ECO:0000313" key="5">
    <source>
        <dbReference type="Proteomes" id="UP000298061"/>
    </source>
</evidence>